<dbReference type="InterPro" id="IPR013083">
    <property type="entry name" value="Znf_RING/FYVE/PHD"/>
</dbReference>
<comment type="subcellular location">
    <subcellularLocation>
        <location evidence="1">Nucleus</location>
    </subcellularLocation>
</comment>
<evidence type="ECO:0000256" key="6">
    <source>
        <dbReference type="ARBA" id="ARBA00023163"/>
    </source>
</evidence>
<dbReference type="CDD" id="cd22916">
    <property type="entry name" value="HFD_TAF3"/>
    <property type="match status" value="1"/>
</dbReference>
<evidence type="ECO:0000256" key="4">
    <source>
        <dbReference type="ARBA" id="ARBA00022833"/>
    </source>
</evidence>
<keyword evidence="12" id="KW-1185">Reference proteome</keyword>
<feature type="region of interest" description="Disordered" evidence="9">
    <location>
        <begin position="1471"/>
        <end position="1492"/>
    </location>
</feature>
<dbReference type="InterPro" id="IPR019787">
    <property type="entry name" value="Znf_PHD-finger"/>
</dbReference>
<keyword evidence="5" id="KW-0805">Transcription regulation</keyword>
<keyword evidence="6" id="KW-0804">Transcription</keyword>
<evidence type="ECO:0000256" key="2">
    <source>
        <dbReference type="ARBA" id="ARBA00022723"/>
    </source>
</evidence>
<keyword evidence="4" id="KW-0862">Zinc</keyword>
<evidence type="ECO:0000256" key="3">
    <source>
        <dbReference type="ARBA" id="ARBA00022771"/>
    </source>
</evidence>
<evidence type="ECO:0000256" key="8">
    <source>
        <dbReference type="PROSITE-ProRule" id="PRU00146"/>
    </source>
</evidence>
<dbReference type="CDD" id="cd15522">
    <property type="entry name" value="PHD_TAF3"/>
    <property type="match status" value="1"/>
</dbReference>
<feature type="domain" description="PHD-type" evidence="10">
    <location>
        <begin position="1419"/>
        <end position="1469"/>
    </location>
</feature>
<evidence type="ECO:0000256" key="7">
    <source>
        <dbReference type="ARBA" id="ARBA00023242"/>
    </source>
</evidence>
<feature type="compositionally biased region" description="Basic residues" evidence="9">
    <location>
        <begin position="398"/>
        <end position="411"/>
    </location>
</feature>
<evidence type="ECO:0000256" key="1">
    <source>
        <dbReference type="ARBA" id="ARBA00004123"/>
    </source>
</evidence>
<feature type="compositionally biased region" description="Pro residues" evidence="9">
    <location>
        <begin position="361"/>
        <end position="378"/>
    </location>
</feature>
<feature type="region of interest" description="Disordered" evidence="9">
    <location>
        <begin position="885"/>
        <end position="913"/>
    </location>
</feature>
<feature type="compositionally biased region" description="Basic and acidic residues" evidence="9">
    <location>
        <begin position="1095"/>
        <end position="1109"/>
    </location>
</feature>
<feature type="compositionally biased region" description="Basic and acidic residues" evidence="9">
    <location>
        <begin position="246"/>
        <end position="264"/>
    </location>
</feature>
<feature type="compositionally biased region" description="Low complexity" evidence="9">
    <location>
        <begin position="1043"/>
        <end position="1056"/>
    </location>
</feature>
<reference evidence="11" key="2">
    <citation type="submission" date="2025-05" db="UniProtKB">
        <authorList>
            <consortium name="EnsemblMetazoa"/>
        </authorList>
    </citation>
    <scope>IDENTIFICATION</scope>
    <source>
        <strain evidence="11">Foshan</strain>
    </source>
</reference>
<protein>
    <recommendedName>
        <fullName evidence="10">PHD-type domain-containing protein</fullName>
    </recommendedName>
</protein>
<feature type="compositionally biased region" description="Pro residues" evidence="9">
    <location>
        <begin position="1350"/>
        <end position="1359"/>
    </location>
</feature>
<feature type="compositionally biased region" description="Polar residues" evidence="9">
    <location>
        <begin position="1235"/>
        <end position="1244"/>
    </location>
</feature>
<dbReference type="InterPro" id="IPR001965">
    <property type="entry name" value="Znf_PHD"/>
</dbReference>
<feature type="region of interest" description="Disordered" evidence="9">
    <location>
        <begin position="200"/>
        <end position="469"/>
    </location>
</feature>
<keyword evidence="2" id="KW-0479">Metal-binding</keyword>
<feature type="compositionally biased region" description="Polar residues" evidence="9">
    <location>
        <begin position="1204"/>
        <end position="1213"/>
    </location>
</feature>
<dbReference type="PROSITE" id="PS01359">
    <property type="entry name" value="ZF_PHD_1"/>
    <property type="match status" value="1"/>
</dbReference>
<dbReference type="EnsemblMetazoa" id="AALFPA23_009353.R12862">
    <property type="protein sequence ID" value="AALFPA23_009353.P12862"/>
    <property type="gene ID" value="AALFPA23_009353"/>
</dbReference>
<accession>A0ABM1YI31</accession>
<feature type="compositionally biased region" description="Polar residues" evidence="9">
    <location>
        <begin position="230"/>
        <end position="241"/>
    </location>
</feature>
<dbReference type="InterPro" id="IPR006565">
    <property type="entry name" value="BTP"/>
</dbReference>
<dbReference type="Gene3D" id="1.10.20.10">
    <property type="entry name" value="Histone, subunit A"/>
    <property type="match status" value="1"/>
</dbReference>
<feature type="compositionally biased region" description="Basic residues" evidence="9">
    <location>
        <begin position="457"/>
        <end position="466"/>
    </location>
</feature>
<evidence type="ECO:0000256" key="9">
    <source>
        <dbReference type="SAM" id="MobiDB-lite"/>
    </source>
</evidence>
<dbReference type="RefSeq" id="XP_019558649.3">
    <property type="nucleotide sequence ID" value="XM_019703104.3"/>
</dbReference>
<feature type="compositionally biased region" description="Basic and acidic residues" evidence="9">
    <location>
        <begin position="1293"/>
        <end position="1312"/>
    </location>
</feature>
<dbReference type="SMART" id="SM00249">
    <property type="entry name" value="PHD"/>
    <property type="match status" value="1"/>
</dbReference>
<keyword evidence="7" id="KW-0539">Nucleus</keyword>
<dbReference type="SUPFAM" id="SSF57903">
    <property type="entry name" value="FYVE/PHD zinc finger"/>
    <property type="match status" value="1"/>
</dbReference>
<dbReference type="Proteomes" id="UP000069940">
    <property type="component" value="Unassembled WGS sequence"/>
</dbReference>
<dbReference type="PROSITE" id="PS50016">
    <property type="entry name" value="ZF_PHD_2"/>
    <property type="match status" value="1"/>
</dbReference>
<feature type="compositionally biased region" description="Basic residues" evidence="9">
    <location>
        <begin position="1480"/>
        <end position="1492"/>
    </location>
</feature>
<evidence type="ECO:0000259" key="10">
    <source>
        <dbReference type="PROSITE" id="PS50016"/>
    </source>
</evidence>
<proteinExistence type="predicted"/>
<feature type="compositionally biased region" description="Basic residues" evidence="9">
    <location>
        <begin position="1069"/>
        <end position="1078"/>
    </location>
</feature>
<feature type="region of interest" description="Disordered" evidence="9">
    <location>
        <begin position="578"/>
        <end position="740"/>
    </location>
</feature>
<dbReference type="SMART" id="SM00576">
    <property type="entry name" value="BTP"/>
    <property type="match status" value="1"/>
</dbReference>
<feature type="region of interest" description="Disordered" evidence="9">
    <location>
        <begin position="489"/>
        <end position="531"/>
    </location>
</feature>
<evidence type="ECO:0000313" key="11">
    <source>
        <dbReference type="EnsemblMetazoa" id="AALFPA23_009353.P12862"/>
    </source>
</evidence>
<evidence type="ECO:0000256" key="5">
    <source>
        <dbReference type="ARBA" id="ARBA00023015"/>
    </source>
</evidence>
<feature type="region of interest" description="Disordered" evidence="9">
    <location>
        <begin position="939"/>
        <end position="1395"/>
    </location>
</feature>
<dbReference type="Pfam" id="PF00628">
    <property type="entry name" value="PHD"/>
    <property type="match status" value="1"/>
</dbReference>
<sequence length="1492" mass="162359">MSERYTHQLLKVVVAQICQTIGWHSIQSTPMELMIDILDQYLRDITKVTHRYAELYNRTDPNLDDVALACREMGMNLTEMQEYLEYVDPIERPFEVPKYPLPKDSHLNFMKPGSKETLTRPVHIPEHMPPMLVDSEEEQEEEERRRQMMMMGVEAESGEVDQDDVKPDIGEVVEKMEEVGAEKVAVMDASQSEEVVTFKRPLDGPVGEGGIAGDAKKSKTLSDERRPTREISSVIMTTSGFISPAREGRLPDSKPPEIPEEKPKPPPPPPPAPVSTVLPVAKIDEKFGKKAKKKPVEKEKKEKKEKKVDKKKDSADKEKEAKSRPPTPTIPPQEQLEASPSLPAPVSSITEDIKPLSTPVELPPKPPMPVPDVKPPLPIELEKPLVPPPVVPVAPLPKPKKEKAPRKKKEPKQKAQLPPMIPNPGMDVGAIFPPDQTMPPLPLPAPLVNKVTPPKPPKPKRTKMTKKQMERQYMEQLAQFQGGPLNAQNILDMLAPPGKKPLPGLFQSPLFPPQKQLQSTLPPHQQPKFPDNVAQSQLDMLQKLHPSLEITPAPGPSSIPPMHASPEKHKLNIFKKVAKKEAPPQPPPQGPIIVIDDDKSPPHQPQFPVTPMGRKRAPKTSGSGMSFQDTLSSPDMGFNMGMTPSDHSGGLGHSGSFREFSPPKTPSNLPKTPDIKMPSSSSSSASWMSDSGKFGAGPGPLFGDFPNFGLPPPPVKEEKKKKPRQPKQPKETAASKKAKAATGLLEELKLLQQFQQFPPAPSGPGPIDKKSPMQDVFNKLAMPPMPPGFLAPQLRNPGMFGMFPLPSGPGLIPENPLFNPFNPAQSFLPPGFGMPTLPPRFDISKLLPNPRPTKAPSMDFDNLDPETKLAHTPLDLQKSTCNVAPLVPPSLQIDPVPPPPSAGSSSRKKNQISPMVKEHFPQEQSLNLSIKSNVIHQNPTVPSSIIPQPPAAHQQPKFPQEPPIYPQKDLPMSSTPTTIIPSHHPPPQTPTPTTIPPQPQHLPTLAAASPTVPPITPGETIVIETDSDTNSQSTVTMAAMGISPPQSSGGSGTKPSVVGSQKDKSEKRSKNKEHKKDKKLKEGKEGKVKKKKDKKDKNKSKDRDRERPRSSHSMNQELSDGAMEQSFTAVAAATTAGAAPQEDAAALHEQIRRKEKKEKKKEKLKKEKRKEKERAAAAALESSFSDQRSSFNLSSSANSDLFTSGPSAASISVTEHRNSPDAASGSVPKLMLKLGSTNTPSPRSGTPDHHPQPAAESAPKPAEVKREASPELARISALFTRPPKLKTPGSKGKSKDADESAKAPKLSVDHSSKAAGKLDFSGTDQPTKPRPRGIQALPDTIDLFSVTPTPAHPPQPKPSPAVASGSSSSDHHPTPHSSKKPPKEPKSSKSTSASASLGVTIPAPLNTPINVQDADGNVVWICPACGRVDDGTPMIGCDGCDAWYHWVCVGIQVPPDSNEDWYCRVCIGKKQESHGDEKQKKRKKKDKKNPKD</sequence>
<name>A0ABM1YI31_AEDAL</name>
<dbReference type="InterPro" id="IPR011011">
    <property type="entry name" value="Znf_FYVE_PHD"/>
</dbReference>
<feature type="compositionally biased region" description="Pro residues" evidence="9">
    <location>
        <begin position="983"/>
        <end position="1000"/>
    </location>
</feature>
<feature type="region of interest" description="Disordered" evidence="9">
    <location>
        <begin position="845"/>
        <end position="866"/>
    </location>
</feature>
<keyword evidence="3 8" id="KW-0863">Zinc-finger</keyword>
<feature type="compositionally biased region" description="Pro residues" evidence="9">
    <location>
        <begin position="436"/>
        <end position="445"/>
    </location>
</feature>
<feature type="compositionally biased region" description="Pro residues" evidence="9">
    <location>
        <begin position="385"/>
        <end position="397"/>
    </location>
</feature>
<dbReference type="Pfam" id="PF07524">
    <property type="entry name" value="Bromo_TP"/>
    <property type="match status" value="1"/>
</dbReference>
<dbReference type="InterPro" id="IPR019786">
    <property type="entry name" value="Zinc_finger_PHD-type_CS"/>
</dbReference>
<dbReference type="InterPro" id="IPR009072">
    <property type="entry name" value="Histone-fold"/>
</dbReference>
<feature type="compositionally biased region" description="Polar residues" evidence="9">
    <location>
        <begin position="620"/>
        <end position="633"/>
    </location>
</feature>
<organism evidence="11 12">
    <name type="scientific">Aedes albopictus</name>
    <name type="common">Asian tiger mosquito</name>
    <name type="synonym">Stegomyia albopicta</name>
    <dbReference type="NCBI Taxonomy" id="7160"/>
    <lineage>
        <taxon>Eukaryota</taxon>
        <taxon>Metazoa</taxon>
        <taxon>Ecdysozoa</taxon>
        <taxon>Arthropoda</taxon>
        <taxon>Hexapoda</taxon>
        <taxon>Insecta</taxon>
        <taxon>Pterygota</taxon>
        <taxon>Neoptera</taxon>
        <taxon>Endopterygota</taxon>
        <taxon>Diptera</taxon>
        <taxon>Nematocera</taxon>
        <taxon>Culicoidea</taxon>
        <taxon>Culicidae</taxon>
        <taxon>Culicinae</taxon>
        <taxon>Aedini</taxon>
        <taxon>Aedes</taxon>
        <taxon>Stegomyia</taxon>
    </lineage>
</organism>
<feature type="compositionally biased region" description="Basic residues" evidence="9">
    <location>
        <begin position="1153"/>
        <end position="1169"/>
    </location>
</feature>
<feature type="compositionally biased region" description="Low complexity" evidence="9">
    <location>
        <begin position="1189"/>
        <end position="1202"/>
    </location>
</feature>
<dbReference type="Gene3D" id="3.30.40.10">
    <property type="entry name" value="Zinc/RING finger domain, C3HC4 (zinc finger)"/>
    <property type="match status" value="1"/>
</dbReference>
<dbReference type="GeneID" id="109427539"/>
<feature type="compositionally biased region" description="Low complexity" evidence="9">
    <location>
        <begin position="1128"/>
        <end position="1144"/>
    </location>
</feature>
<reference evidence="12" key="1">
    <citation type="journal article" date="2015" name="Proc. Natl. Acad. Sci. U.S.A.">
        <title>Genome sequence of the Asian Tiger mosquito, Aedes albopictus, reveals insights into its biology, genetics, and evolution.</title>
        <authorList>
            <person name="Chen X.G."/>
            <person name="Jiang X."/>
            <person name="Gu J."/>
            <person name="Xu M."/>
            <person name="Wu Y."/>
            <person name="Deng Y."/>
            <person name="Zhang C."/>
            <person name="Bonizzoni M."/>
            <person name="Dermauw W."/>
            <person name="Vontas J."/>
            <person name="Armbruster P."/>
            <person name="Huang X."/>
            <person name="Yang Y."/>
            <person name="Zhang H."/>
            <person name="He W."/>
            <person name="Peng H."/>
            <person name="Liu Y."/>
            <person name="Wu K."/>
            <person name="Chen J."/>
            <person name="Lirakis M."/>
            <person name="Topalis P."/>
            <person name="Van Leeuwen T."/>
            <person name="Hall A.B."/>
            <person name="Jiang X."/>
            <person name="Thorpe C."/>
            <person name="Mueller R.L."/>
            <person name="Sun C."/>
            <person name="Waterhouse R.M."/>
            <person name="Yan G."/>
            <person name="Tu Z.J."/>
            <person name="Fang X."/>
            <person name="James A.A."/>
        </authorList>
    </citation>
    <scope>NUCLEOTIDE SEQUENCE [LARGE SCALE GENOMIC DNA]</scope>
    <source>
        <strain evidence="12">Foshan</strain>
    </source>
</reference>
<evidence type="ECO:0000313" key="12">
    <source>
        <dbReference type="Proteomes" id="UP000069940"/>
    </source>
</evidence>
<dbReference type="PANTHER" id="PTHR46452">
    <property type="entry name" value="TRANSCRIPTION INITIATION FACTOR TFIID SUBUNIT 3"/>
    <property type="match status" value="1"/>
</dbReference>
<feature type="compositionally biased region" description="Basic and acidic residues" evidence="9">
    <location>
        <begin position="214"/>
        <end position="229"/>
    </location>
</feature>
<feature type="compositionally biased region" description="Basic and acidic residues" evidence="9">
    <location>
        <begin position="282"/>
        <end position="323"/>
    </location>
</feature>
<dbReference type="PANTHER" id="PTHR46452:SF1">
    <property type="entry name" value="TRANSCRIPTION INITIATION FACTOR TFIID SUBUNIT 3"/>
    <property type="match status" value="1"/>
</dbReference>
<feature type="compositionally biased region" description="Low complexity" evidence="9">
    <location>
        <begin position="970"/>
        <end position="982"/>
    </location>
</feature>
<feature type="compositionally biased region" description="Low complexity" evidence="9">
    <location>
        <begin position="679"/>
        <end position="691"/>
    </location>
</feature>